<dbReference type="AlphaFoldDB" id="A0A840NQQ3"/>
<dbReference type="Pfam" id="PF02441">
    <property type="entry name" value="Flavoprotein"/>
    <property type="match status" value="1"/>
</dbReference>
<feature type="domain" description="Flavoprotein" evidence="1">
    <location>
        <begin position="14"/>
        <end position="144"/>
    </location>
</feature>
<dbReference type="PANTHER" id="PTHR14359">
    <property type="entry name" value="HOMO-OLIGOMERIC FLAVIN CONTAINING CYS DECARBOXYLASE FAMILY"/>
    <property type="match status" value="1"/>
</dbReference>
<comment type="caution">
    <text evidence="2">The sequence shown here is derived from an EMBL/GenBank/DDBJ whole genome shotgun (WGS) entry which is preliminary data.</text>
</comment>
<dbReference type="SUPFAM" id="SSF52507">
    <property type="entry name" value="Homo-oligomeric flavin-containing Cys decarboxylases, HFCD"/>
    <property type="match status" value="1"/>
</dbReference>
<evidence type="ECO:0000313" key="3">
    <source>
        <dbReference type="Proteomes" id="UP000580474"/>
    </source>
</evidence>
<dbReference type="Gene3D" id="3.40.50.1950">
    <property type="entry name" value="Flavin prenyltransferase-like"/>
    <property type="match status" value="1"/>
</dbReference>
<dbReference type="RefSeq" id="WP_184484224.1">
    <property type="nucleotide sequence ID" value="NZ_JACHIV010000001.1"/>
</dbReference>
<dbReference type="InterPro" id="IPR036551">
    <property type="entry name" value="Flavin_trans-like"/>
</dbReference>
<sequence length="188" mass="19923">MIDATRTLALIGSAAGGVEHIRTGLIEPAMARGWRVAVTLTPTAGAWLAASGEVDRITQVTGLPCRIEPRMPSEPSPHPPIDCFLVCPATANTVSKLALGLGDSQAMTTVVEAIGAGTAPVVVFPTVNAAHHRHPAWKSHTSTLQDAGVHLLTGDDLWQPHEPRSGLEQKIPWNLILANLDTHVRPRG</sequence>
<dbReference type="GO" id="GO:0015937">
    <property type="term" value="P:coenzyme A biosynthetic process"/>
    <property type="evidence" value="ECO:0007669"/>
    <property type="project" value="TreeGrafter"/>
</dbReference>
<organism evidence="2 3">
    <name type="scientific">Saccharopolyspora gloriosae</name>
    <dbReference type="NCBI Taxonomy" id="455344"/>
    <lineage>
        <taxon>Bacteria</taxon>
        <taxon>Bacillati</taxon>
        <taxon>Actinomycetota</taxon>
        <taxon>Actinomycetes</taxon>
        <taxon>Pseudonocardiales</taxon>
        <taxon>Pseudonocardiaceae</taxon>
        <taxon>Saccharopolyspora</taxon>
    </lineage>
</organism>
<name>A0A840NQQ3_9PSEU</name>
<dbReference type="EMBL" id="JACHIV010000001">
    <property type="protein sequence ID" value="MBB5072698.1"/>
    <property type="molecule type" value="Genomic_DNA"/>
</dbReference>
<keyword evidence="3" id="KW-1185">Reference proteome</keyword>
<accession>A0A840NQQ3</accession>
<reference evidence="2 3" key="1">
    <citation type="submission" date="2020-08" db="EMBL/GenBank/DDBJ databases">
        <title>Sequencing the genomes of 1000 actinobacteria strains.</title>
        <authorList>
            <person name="Klenk H.-P."/>
        </authorList>
    </citation>
    <scope>NUCLEOTIDE SEQUENCE [LARGE SCALE GENOMIC DNA]</scope>
    <source>
        <strain evidence="2 3">DSM 45582</strain>
    </source>
</reference>
<evidence type="ECO:0000259" key="1">
    <source>
        <dbReference type="Pfam" id="PF02441"/>
    </source>
</evidence>
<dbReference type="PANTHER" id="PTHR14359:SF6">
    <property type="entry name" value="PHOSPHOPANTOTHENOYLCYSTEINE DECARBOXYLASE"/>
    <property type="match status" value="1"/>
</dbReference>
<dbReference type="GO" id="GO:0010181">
    <property type="term" value="F:FMN binding"/>
    <property type="evidence" value="ECO:0007669"/>
    <property type="project" value="TreeGrafter"/>
</dbReference>
<gene>
    <name evidence="2" type="ORF">BJ969_005786</name>
</gene>
<proteinExistence type="predicted"/>
<dbReference type="GO" id="GO:0071513">
    <property type="term" value="C:phosphopantothenoylcysteine decarboxylase complex"/>
    <property type="evidence" value="ECO:0007669"/>
    <property type="project" value="TreeGrafter"/>
</dbReference>
<dbReference type="GO" id="GO:0004633">
    <property type="term" value="F:phosphopantothenoylcysteine decarboxylase activity"/>
    <property type="evidence" value="ECO:0007669"/>
    <property type="project" value="TreeGrafter"/>
</dbReference>
<evidence type="ECO:0000313" key="2">
    <source>
        <dbReference type="EMBL" id="MBB5072698.1"/>
    </source>
</evidence>
<dbReference type="Proteomes" id="UP000580474">
    <property type="component" value="Unassembled WGS sequence"/>
</dbReference>
<protein>
    <recommendedName>
        <fullName evidence="1">Flavoprotein domain-containing protein</fullName>
    </recommendedName>
</protein>
<dbReference type="InterPro" id="IPR003382">
    <property type="entry name" value="Flavoprotein"/>
</dbReference>